<keyword evidence="2" id="KW-1185">Reference proteome</keyword>
<protein>
    <submittedName>
        <fullName evidence="1">Uncharacterized protein</fullName>
    </submittedName>
</protein>
<evidence type="ECO:0000313" key="1">
    <source>
        <dbReference type="EMBL" id="KAJ7998943.1"/>
    </source>
</evidence>
<proteinExistence type="predicted"/>
<comment type="caution">
    <text evidence="1">The sequence shown here is derived from an EMBL/GenBank/DDBJ whole genome shotgun (WGS) entry which is preliminary data.</text>
</comment>
<gene>
    <name evidence="1" type="ORF">DPEC_G00210240</name>
</gene>
<name>A0ACC2G656_DALPE</name>
<accession>A0ACC2G656</accession>
<organism evidence="1 2">
    <name type="scientific">Dallia pectoralis</name>
    <name type="common">Alaska blackfish</name>
    <dbReference type="NCBI Taxonomy" id="75939"/>
    <lineage>
        <taxon>Eukaryota</taxon>
        <taxon>Metazoa</taxon>
        <taxon>Chordata</taxon>
        <taxon>Craniata</taxon>
        <taxon>Vertebrata</taxon>
        <taxon>Euteleostomi</taxon>
        <taxon>Actinopterygii</taxon>
        <taxon>Neopterygii</taxon>
        <taxon>Teleostei</taxon>
        <taxon>Protacanthopterygii</taxon>
        <taxon>Esociformes</taxon>
        <taxon>Umbridae</taxon>
        <taxon>Dallia</taxon>
    </lineage>
</organism>
<reference evidence="1" key="1">
    <citation type="submission" date="2021-05" db="EMBL/GenBank/DDBJ databases">
        <authorList>
            <person name="Pan Q."/>
            <person name="Jouanno E."/>
            <person name="Zahm M."/>
            <person name="Klopp C."/>
            <person name="Cabau C."/>
            <person name="Louis A."/>
            <person name="Berthelot C."/>
            <person name="Parey E."/>
            <person name="Roest Crollius H."/>
            <person name="Montfort J."/>
            <person name="Robinson-Rechavi M."/>
            <person name="Bouchez O."/>
            <person name="Lampietro C."/>
            <person name="Lopez Roques C."/>
            <person name="Donnadieu C."/>
            <person name="Postlethwait J."/>
            <person name="Bobe J."/>
            <person name="Dillon D."/>
            <person name="Chandos A."/>
            <person name="von Hippel F."/>
            <person name="Guiguen Y."/>
        </authorList>
    </citation>
    <scope>NUCLEOTIDE SEQUENCE</scope>
    <source>
        <strain evidence="1">YG-Jan2019</strain>
    </source>
</reference>
<sequence>MGTQRIFTPQYPVRFYGRLPTDTGVGFCKLEFKNQPDRMTSTPSEEMELNKKHEEILGQRAVLLLQMESQYEQQRRTRKQQVMMSQVALERNAQLLQGLQEMENRHGTKQLPHPEILTLETRYWASVEEKIPEWERFLLEFPPYIAMFTSYTYTRCVTLWSVF</sequence>
<evidence type="ECO:0000313" key="2">
    <source>
        <dbReference type="Proteomes" id="UP001157502"/>
    </source>
</evidence>
<dbReference type="Proteomes" id="UP001157502">
    <property type="component" value="Chromosome 17"/>
</dbReference>
<dbReference type="EMBL" id="CM055744">
    <property type="protein sequence ID" value="KAJ7998943.1"/>
    <property type="molecule type" value="Genomic_DNA"/>
</dbReference>